<evidence type="ECO:0000313" key="2">
    <source>
        <dbReference type="EMBL" id="KAF9504248.1"/>
    </source>
</evidence>
<dbReference type="EMBL" id="MU129247">
    <property type="protein sequence ID" value="KAF9504248.1"/>
    <property type="molecule type" value="Genomic_DNA"/>
</dbReference>
<dbReference type="Pfam" id="PF03732">
    <property type="entry name" value="Retrotrans_gag"/>
    <property type="match status" value="1"/>
</dbReference>
<dbReference type="OrthoDB" id="3267748at2759"/>
<feature type="domain" description="Retrotransposon gag" evidence="1">
    <location>
        <begin position="35"/>
        <end position="125"/>
    </location>
</feature>
<keyword evidence="3" id="KW-1185">Reference proteome</keyword>
<evidence type="ECO:0000313" key="3">
    <source>
        <dbReference type="Proteomes" id="UP000886523"/>
    </source>
</evidence>
<name>A0A9P6DMM1_9AGAM</name>
<comment type="caution">
    <text evidence="2">The sequence shown here is derived from an EMBL/GenBank/DDBJ whole genome shotgun (WGS) entry which is preliminary data.</text>
</comment>
<protein>
    <recommendedName>
        <fullName evidence="1">Retrotransposon gag domain-containing protein</fullName>
    </recommendedName>
</protein>
<evidence type="ECO:0000259" key="1">
    <source>
        <dbReference type="Pfam" id="PF03732"/>
    </source>
</evidence>
<organism evidence="2 3">
    <name type="scientific">Hydnum rufescens UP504</name>
    <dbReference type="NCBI Taxonomy" id="1448309"/>
    <lineage>
        <taxon>Eukaryota</taxon>
        <taxon>Fungi</taxon>
        <taxon>Dikarya</taxon>
        <taxon>Basidiomycota</taxon>
        <taxon>Agaricomycotina</taxon>
        <taxon>Agaricomycetes</taxon>
        <taxon>Cantharellales</taxon>
        <taxon>Hydnaceae</taxon>
        <taxon>Hydnum</taxon>
    </lineage>
</organism>
<accession>A0A9P6DMM1</accession>
<dbReference type="Proteomes" id="UP000886523">
    <property type="component" value="Unassembled WGS sequence"/>
</dbReference>
<sequence>MALADYDRFESWISEVSNYYAMMKFLRDLIPRHIQNCLDGKASKWYVMYVARHPEKWNLETITKGLFDWCFPPEFRQLQRDKFDSYEQRALKVRDYIRELQIIASQIVDITPRQLVQRCWRGLRQSYHIRLSELGFSPDIGDIEELETLALRVESA</sequence>
<reference evidence="2" key="1">
    <citation type="journal article" date="2020" name="Nat. Commun.">
        <title>Large-scale genome sequencing of mycorrhizal fungi provides insights into the early evolution of symbiotic traits.</title>
        <authorList>
            <person name="Miyauchi S."/>
            <person name="Kiss E."/>
            <person name="Kuo A."/>
            <person name="Drula E."/>
            <person name="Kohler A."/>
            <person name="Sanchez-Garcia M."/>
            <person name="Morin E."/>
            <person name="Andreopoulos B."/>
            <person name="Barry K.W."/>
            <person name="Bonito G."/>
            <person name="Buee M."/>
            <person name="Carver A."/>
            <person name="Chen C."/>
            <person name="Cichocki N."/>
            <person name="Clum A."/>
            <person name="Culley D."/>
            <person name="Crous P.W."/>
            <person name="Fauchery L."/>
            <person name="Girlanda M."/>
            <person name="Hayes R.D."/>
            <person name="Keri Z."/>
            <person name="LaButti K."/>
            <person name="Lipzen A."/>
            <person name="Lombard V."/>
            <person name="Magnuson J."/>
            <person name="Maillard F."/>
            <person name="Murat C."/>
            <person name="Nolan M."/>
            <person name="Ohm R.A."/>
            <person name="Pangilinan J."/>
            <person name="Pereira M.F."/>
            <person name="Perotto S."/>
            <person name="Peter M."/>
            <person name="Pfister S."/>
            <person name="Riley R."/>
            <person name="Sitrit Y."/>
            <person name="Stielow J.B."/>
            <person name="Szollosi G."/>
            <person name="Zifcakova L."/>
            <person name="Stursova M."/>
            <person name="Spatafora J.W."/>
            <person name="Tedersoo L."/>
            <person name="Vaario L.M."/>
            <person name="Yamada A."/>
            <person name="Yan M."/>
            <person name="Wang P."/>
            <person name="Xu J."/>
            <person name="Bruns T."/>
            <person name="Baldrian P."/>
            <person name="Vilgalys R."/>
            <person name="Dunand C."/>
            <person name="Henrissat B."/>
            <person name="Grigoriev I.V."/>
            <person name="Hibbett D."/>
            <person name="Nagy L.G."/>
            <person name="Martin F.M."/>
        </authorList>
    </citation>
    <scope>NUCLEOTIDE SEQUENCE</scope>
    <source>
        <strain evidence="2">UP504</strain>
    </source>
</reference>
<feature type="non-terminal residue" evidence="2">
    <location>
        <position position="156"/>
    </location>
</feature>
<dbReference type="AlphaFoldDB" id="A0A9P6DMM1"/>
<dbReference type="InterPro" id="IPR005162">
    <property type="entry name" value="Retrotrans_gag_dom"/>
</dbReference>
<proteinExistence type="predicted"/>
<gene>
    <name evidence="2" type="ORF">BS47DRAFT_1308498</name>
</gene>